<evidence type="ECO:0000259" key="1">
    <source>
        <dbReference type="Pfam" id="PF13460"/>
    </source>
</evidence>
<evidence type="ECO:0000313" key="3">
    <source>
        <dbReference type="Proteomes" id="UP000199111"/>
    </source>
</evidence>
<protein>
    <recommendedName>
        <fullName evidence="1">NAD(P)-binding domain-containing protein</fullName>
    </recommendedName>
</protein>
<evidence type="ECO:0000313" key="2">
    <source>
        <dbReference type="EMBL" id="SFJ19626.1"/>
    </source>
</evidence>
<dbReference type="InterPro" id="IPR036291">
    <property type="entry name" value="NAD(P)-bd_dom_sf"/>
</dbReference>
<name>A0A1I3PF31_9ACTN</name>
<proteinExistence type="predicted"/>
<dbReference type="AlphaFoldDB" id="A0A1I3PF31"/>
<sequence length="217" mass="22279">MSKIAVFGAGGRAGRRAVAEAVSRGHQVTAVVRDPARYEGPTGDGVTLVAGDVTRADSVAAVAAGHDAAISAAARLDVPAEEFYVGAAHALLDGLARAGVGRLVVVGIGTLLETAPGVRLLDAPGFPDEARNFSLGHAAELDVLRAADTGIDWLMVTPPPTLLDDEAPRTGRYRTGGEQVLPGGEETGLLSYADLAVALVDEIENPKHHRTQVAVAP</sequence>
<accession>A0A1I3PF31</accession>
<dbReference type="Proteomes" id="UP000199111">
    <property type="component" value="Unassembled WGS sequence"/>
</dbReference>
<organism evidence="2 3">
    <name type="scientific">Streptosporangium canum</name>
    <dbReference type="NCBI Taxonomy" id="324952"/>
    <lineage>
        <taxon>Bacteria</taxon>
        <taxon>Bacillati</taxon>
        <taxon>Actinomycetota</taxon>
        <taxon>Actinomycetes</taxon>
        <taxon>Streptosporangiales</taxon>
        <taxon>Streptosporangiaceae</taxon>
        <taxon>Streptosporangium</taxon>
    </lineage>
</organism>
<dbReference type="RefSeq" id="WP_093887197.1">
    <property type="nucleotide sequence ID" value="NZ_FOQY01000007.1"/>
</dbReference>
<dbReference type="EMBL" id="FOQY01000007">
    <property type="protein sequence ID" value="SFJ19626.1"/>
    <property type="molecule type" value="Genomic_DNA"/>
</dbReference>
<gene>
    <name evidence="2" type="ORF">SAMN05216275_10750</name>
</gene>
<dbReference type="Pfam" id="PF13460">
    <property type="entry name" value="NAD_binding_10"/>
    <property type="match status" value="1"/>
</dbReference>
<dbReference type="PANTHER" id="PTHR43355">
    <property type="entry name" value="FLAVIN REDUCTASE (NADPH)"/>
    <property type="match status" value="1"/>
</dbReference>
<dbReference type="SUPFAM" id="SSF51735">
    <property type="entry name" value="NAD(P)-binding Rossmann-fold domains"/>
    <property type="match status" value="1"/>
</dbReference>
<dbReference type="InterPro" id="IPR016040">
    <property type="entry name" value="NAD(P)-bd_dom"/>
</dbReference>
<dbReference type="Gene3D" id="3.40.50.720">
    <property type="entry name" value="NAD(P)-binding Rossmann-like Domain"/>
    <property type="match status" value="1"/>
</dbReference>
<keyword evidence="3" id="KW-1185">Reference proteome</keyword>
<feature type="domain" description="NAD(P)-binding" evidence="1">
    <location>
        <begin position="8"/>
        <end position="206"/>
    </location>
</feature>
<dbReference type="GeneID" id="96298304"/>
<dbReference type="InterPro" id="IPR051606">
    <property type="entry name" value="Polyketide_Oxido-like"/>
</dbReference>
<reference evidence="3" key="1">
    <citation type="submission" date="2016-10" db="EMBL/GenBank/DDBJ databases">
        <authorList>
            <person name="Varghese N."/>
            <person name="Submissions S."/>
        </authorList>
    </citation>
    <scope>NUCLEOTIDE SEQUENCE [LARGE SCALE GENOMIC DNA]</scope>
    <source>
        <strain evidence="3">CGMCC 4.2126</strain>
    </source>
</reference>
<dbReference type="GO" id="GO:0016646">
    <property type="term" value="F:oxidoreductase activity, acting on the CH-NH group of donors, NAD or NADP as acceptor"/>
    <property type="evidence" value="ECO:0007669"/>
    <property type="project" value="TreeGrafter"/>
</dbReference>
<dbReference type="PANTHER" id="PTHR43355:SF2">
    <property type="entry name" value="FLAVIN REDUCTASE (NADPH)"/>
    <property type="match status" value="1"/>
</dbReference>